<reference evidence="11" key="1">
    <citation type="submission" date="2017-10" db="EMBL/GenBank/DDBJ databases">
        <title>Campylobacter species from seals.</title>
        <authorList>
            <person name="Gilbert M.J."/>
            <person name="Zomer A.L."/>
            <person name="Timmerman A.J."/>
            <person name="Duim B."/>
            <person name="Wagenaar J.A."/>
        </authorList>
    </citation>
    <scope>NUCLEOTIDE SEQUENCE [LARGE SCALE GENOMIC DNA]</scope>
    <source>
        <strain evidence="11">17S00004-5</strain>
    </source>
</reference>
<feature type="signal peptide" evidence="8">
    <location>
        <begin position="1"/>
        <end position="18"/>
    </location>
</feature>
<proteinExistence type="predicted"/>
<name>A0A2P8R2C3_9BACT</name>
<keyword evidence="3 7" id="KW-0812">Transmembrane</keyword>
<keyword evidence="8" id="KW-0732">Signal</keyword>
<dbReference type="PANTHER" id="PTHR30566">
    <property type="entry name" value="YNAI-RELATED MECHANOSENSITIVE ION CHANNEL"/>
    <property type="match status" value="1"/>
</dbReference>
<dbReference type="InterPro" id="IPR011066">
    <property type="entry name" value="MscS_channel_C_sf"/>
</dbReference>
<feature type="domain" description="Mechanosensitive ion channel MscS" evidence="9">
    <location>
        <begin position="324"/>
        <end position="407"/>
    </location>
</feature>
<dbReference type="AlphaFoldDB" id="A0A2P8R2C3"/>
<evidence type="ECO:0000256" key="1">
    <source>
        <dbReference type="ARBA" id="ARBA00004651"/>
    </source>
</evidence>
<dbReference type="PROSITE" id="PS51257">
    <property type="entry name" value="PROKAR_LIPOPROTEIN"/>
    <property type="match status" value="1"/>
</dbReference>
<dbReference type="Proteomes" id="UP000240535">
    <property type="component" value="Unassembled WGS sequence"/>
</dbReference>
<dbReference type="OrthoDB" id="5337452at2"/>
<dbReference type="SUPFAM" id="SSF82689">
    <property type="entry name" value="Mechanosensitive channel protein MscS (YggB), C-terminal domain"/>
    <property type="match status" value="1"/>
</dbReference>
<dbReference type="Gene3D" id="2.30.30.60">
    <property type="match status" value="1"/>
</dbReference>
<evidence type="ECO:0000256" key="3">
    <source>
        <dbReference type="ARBA" id="ARBA00022692"/>
    </source>
</evidence>
<feature type="chain" id="PRO_5015182024" description="Mechanosensitive ion channel MscS domain-containing protein" evidence="8">
    <location>
        <begin position="19"/>
        <end position="554"/>
    </location>
</feature>
<evidence type="ECO:0000259" key="9">
    <source>
        <dbReference type="Pfam" id="PF00924"/>
    </source>
</evidence>
<evidence type="ECO:0000256" key="5">
    <source>
        <dbReference type="ARBA" id="ARBA00023136"/>
    </source>
</evidence>
<dbReference type="InterPro" id="IPR006685">
    <property type="entry name" value="MscS_channel_2nd"/>
</dbReference>
<organism evidence="10 11">
    <name type="scientific">Campylobacter blaseri</name>
    <dbReference type="NCBI Taxonomy" id="2042961"/>
    <lineage>
        <taxon>Bacteria</taxon>
        <taxon>Pseudomonadati</taxon>
        <taxon>Campylobacterota</taxon>
        <taxon>Epsilonproteobacteria</taxon>
        <taxon>Campylobacterales</taxon>
        <taxon>Campylobacteraceae</taxon>
        <taxon>Campylobacter</taxon>
    </lineage>
</organism>
<dbReference type="PANTHER" id="PTHR30566:SF5">
    <property type="entry name" value="MECHANOSENSITIVE ION CHANNEL PROTEIN 1, MITOCHONDRIAL-RELATED"/>
    <property type="match status" value="1"/>
</dbReference>
<keyword evidence="5 7" id="KW-0472">Membrane</keyword>
<protein>
    <recommendedName>
        <fullName evidence="9">Mechanosensitive ion channel MscS domain-containing protein</fullName>
    </recommendedName>
</protein>
<evidence type="ECO:0000256" key="8">
    <source>
        <dbReference type="SAM" id="SignalP"/>
    </source>
</evidence>
<dbReference type="EMBL" id="PDHH01000002">
    <property type="protein sequence ID" value="PSM52656.1"/>
    <property type="molecule type" value="Genomic_DNA"/>
</dbReference>
<dbReference type="Gene3D" id="3.30.70.100">
    <property type="match status" value="1"/>
</dbReference>
<keyword evidence="2" id="KW-1003">Cell membrane</keyword>
<dbReference type="RefSeq" id="WP_106870364.1">
    <property type="nucleotide sequence ID" value="NZ_CP053841.1"/>
</dbReference>
<dbReference type="InterPro" id="IPR023408">
    <property type="entry name" value="MscS_beta-dom_sf"/>
</dbReference>
<gene>
    <name evidence="10" type="ORF">CQ405_02685</name>
</gene>
<evidence type="ECO:0000256" key="7">
    <source>
        <dbReference type="SAM" id="Phobius"/>
    </source>
</evidence>
<evidence type="ECO:0000313" key="11">
    <source>
        <dbReference type="Proteomes" id="UP000240535"/>
    </source>
</evidence>
<evidence type="ECO:0000313" key="10">
    <source>
        <dbReference type="EMBL" id="PSM52656.1"/>
    </source>
</evidence>
<accession>A0A2P8R2C3</accession>
<evidence type="ECO:0000256" key="2">
    <source>
        <dbReference type="ARBA" id="ARBA00022475"/>
    </source>
</evidence>
<dbReference type="Pfam" id="PF00924">
    <property type="entry name" value="MS_channel_2nd"/>
    <property type="match status" value="1"/>
</dbReference>
<evidence type="ECO:0000256" key="6">
    <source>
        <dbReference type="SAM" id="Coils"/>
    </source>
</evidence>
<dbReference type="InterPro" id="IPR010920">
    <property type="entry name" value="LSM_dom_sf"/>
</dbReference>
<feature type="coiled-coil region" evidence="6">
    <location>
        <begin position="76"/>
        <end position="112"/>
    </location>
</feature>
<dbReference type="GO" id="GO:0005886">
    <property type="term" value="C:plasma membrane"/>
    <property type="evidence" value="ECO:0007669"/>
    <property type="project" value="UniProtKB-SubCell"/>
</dbReference>
<comment type="caution">
    <text evidence="10">The sequence shown here is derived from an EMBL/GenBank/DDBJ whole genome shotgun (WGS) entry which is preliminary data.</text>
</comment>
<sequence length="554" mass="64223">MRVFFLSFIVLFASCLNAMDVNKSDINEELNKTTLVVDKKKTIPPEIVEAENKLKALESSVKDNIWLIQYSNHQKYNNLKKEYDDTRAAYRREKNEEKKSNLDKKLKTISEQIDLLKDYSAAPFTKILEVKNLGEQERIANPIEILSGISDIKNLLNQKSEYRNNLNSLSMLIAKFEEKKNLLNLLLSDDPDNEDLKNKIETLNLKMNEFLSVQEIGKTTFDVYSKRIDERINSIRLDITEQIKRAINIIALIIFVILLSILFKYIAKKSIKDDDRIYTTNKVINFLNVTLIIIIVFLAYIENVTYFVTVLGFASAGIAIAMKDMFMSMLGWLVITVGGSFHVGDRIRVKKLSGELYVGDIIDISILRMTIYEDVTYTTYTESRRAGRIIFIPNNYIFTELIANYTHYGMKTVWDGIDILLTFDSNHQKATHLIQNIARKYSKGYTEMAKKSMNKLRRQYSIKNSSMEPRIFQFFEPYGIKISVWYMTNSYASLNLRSNISGEILDAIRNEDDITIAYPTQTLYLRDKNSNINQTLETQEIKNEEKTQIKEENS</sequence>
<evidence type="ECO:0000256" key="4">
    <source>
        <dbReference type="ARBA" id="ARBA00022989"/>
    </source>
</evidence>
<dbReference type="SUPFAM" id="SSF50182">
    <property type="entry name" value="Sm-like ribonucleoproteins"/>
    <property type="match status" value="1"/>
</dbReference>
<dbReference type="GO" id="GO:0008381">
    <property type="term" value="F:mechanosensitive monoatomic ion channel activity"/>
    <property type="evidence" value="ECO:0007669"/>
    <property type="project" value="UniProtKB-ARBA"/>
</dbReference>
<feature type="transmembrane region" description="Helical" evidence="7">
    <location>
        <begin position="246"/>
        <end position="263"/>
    </location>
</feature>
<feature type="coiled-coil region" evidence="6">
    <location>
        <begin position="152"/>
        <end position="213"/>
    </location>
</feature>
<keyword evidence="4 7" id="KW-1133">Transmembrane helix</keyword>
<feature type="transmembrane region" description="Helical" evidence="7">
    <location>
        <begin position="283"/>
        <end position="300"/>
    </location>
</feature>
<comment type="subcellular location">
    <subcellularLocation>
        <location evidence="1">Cell membrane</location>
        <topology evidence="1">Multi-pass membrane protein</topology>
    </subcellularLocation>
</comment>
<keyword evidence="11" id="KW-1185">Reference proteome</keyword>
<keyword evidence="6" id="KW-0175">Coiled coil</keyword>